<feature type="region of interest" description="Disordered" evidence="1">
    <location>
        <begin position="1"/>
        <end position="27"/>
    </location>
</feature>
<dbReference type="Proteomes" id="UP000199651">
    <property type="component" value="Unassembled WGS sequence"/>
</dbReference>
<dbReference type="EMBL" id="FNJB01000009">
    <property type="protein sequence ID" value="SDP48871.1"/>
    <property type="molecule type" value="Genomic_DNA"/>
</dbReference>
<evidence type="ECO:0000256" key="1">
    <source>
        <dbReference type="SAM" id="MobiDB-lite"/>
    </source>
</evidence>
<protein>
    <submittedName>
        <fullName evidence="2">Uncharacterized protein</fullName>
    </submittedName>
</protein>
<name>A0A1H0T4Z3_9PSEU</name>
<reference evidence="3" key="1">
    <citation type="submission" date="2016-10" db="EMBL/GenBank/DDBJ databases">
        <authorList>
            <person name="Varghese N."/>
            <person name="Submissions S."/>
        </authorList>
    </citation>
    <scope>NUCLEOTIDE SEQUENCE [LARGE SCALE GENOMIC DNA]</scope>
    <source>
        <strain evidence="3">IBRC-M 10655</strain>
    </source>
</reference>
<organism evidence="2 3">
    <name type="scientific">Actinokineospora alba</name>
    <dbReference type="NCBI Taxonomy" id="504798"/>
    <lineage>
        <taxon>Bacteria</taxon>
        <taxon>Bacillati</taxon>
        <taxon>Actinomycetota</taxon>
        <taxon>Actinomycetes</taxon>
        <taxon>Pseudonocardiales</taxon>
        <taxon>Pseudonocardiaceae</taxon>
        <taxon>Actinokineospora</taxon>
    </lineage>
</organism>
<evidence type="ECO:0000313" key="3">
    <source>
        <dbReference type="Proteomes" id="UP000199651"/>
    </source>
</evidence>
<sequence length="27" mass="2877">MPKTLFAHTGESEEPVTTGDRLSRCGG</sequence>
<gene>
    <name evidence="2" type="ORF">SAMN05192558_109262</name>
</gene>
<evidence type="ECO:0000313" key="2">
    <source>
        <dbReference type="EMBL" id="SDP48871.1"/>
    </source>
</evidence>
<accession>A0A1H0T4Z3</accession>
<dbReference type="AlphaFoldDB" id="A0A1H0T4Z3"/>
<keyword evidence="3" id="KW-1185">Reference proteome</keyword>
<proteinExistence type="predicted"/>